<dbReference type="PANTHER" id="PTHR43784:SF2">
    <property type="entry name" value="GDSL-LIKE LIPASE_ACYLHYDROLASE, PUTATIVE (AFU_ORTHOLOGUE AFUA_2G00820)-RELATED"/>
    <property type="match status" value="1"/>
</dbReference>
<dbReference type="Pfam" id="PF13472">
    <property type="entry name" value="Lipase_GDSL_2"/>
    <property type="match status" value="1"/>
</dbReference>
<accession>A0ABZ2KA60</accession>
<feature type="signal peptide" evidence="1">
    <location>
        <begin position="1"/>
        <end position="23"/>
    </location>
</feature>
<gene>
    <name evidence="3" type="ORF">LZC95_01745</name>
</gene>
<keyword evidence="1" id="KW-0732">Signal</keyword>
<proteinExistence type="predicted"/>
<dbReference type="GO" id="GO:0016787">
    <property type="term" value="F:hydrolase activity"/>
    <property type="evidence" value="ECO:0007669"/>
    <property type="project" value="UniProtKB-KW"/>
</dbReference>
<keyword evidence="4" id="KW-1185">Reference proteome</keyword>
<keyword evidence="3" id="KW-0378">Hydrolase</keyword>
<dbReference type="Gene3D" id="3.40.50.1110">
    <property type="entry name" value="SGNH hydrolase"/>
    <property type="match status" value="1"/>
</dbReference>
<dbReference type="RefSeq" id="WP_394846170.1">
    <property type="nucleotide sequence ID" value="NZ_CP089982.1"/>
</dbReference>
<evidence type="ECO:0000259" key="2">
    <source>
        <dbReference type="Pfam" id="PF13472"/>
    </source>
</evidence>
<protein>
    <submittedName>
        <fullName evidence="3">SGNH/GDSL hydrolase family protein</fullName>
    </submittedName>
</protein>
<feature type="domain" description="SGNH hydrolase-type esterase" evidence="2">
    <location>
        <begin position="199"/>
        <end position="390"/>
    </location>
</feature>
<reference evidence="3 4" key="1">
    <citation type="submission" date="2021-12" db="EMBL/GenBank/DDBJ databases">
        <title>Discovery of the Pendulisporaceae a myxobacterial family with distinct sporulation behavior and unique specialized metabolism.</title>
        <authorList>
            <person name="Garcia R."/>
            <person name="Popoff A."/>
            <person name="Bader C.D."/>
            <person name="Loehr J."/>
            <person name="Walesch S."/>
            <person name="Walt C."/>
            <person name="Boldt J."/>
            <person name="Bunk B."/>
            <person name="Haeckl F.J.F.P.J."/>
            <person name="Gunesch A.P."/>
            <person name="Birkelbach J."/>
            <person name="Nuebel U."/>
            <person name="Pietschmann T."/>
            <person name="Bach T."/>
            <person name="Mueller R."/>
        </authorList>
    </citation>
    <scope>NUCLEOTIDE SEQUENCE [LARGE SCALE GENOMIC DNA]</scope>
    <source>
        <strain evidence="3 4">MSr12523</strain>
    </source>
</reference>
<dbReference type="PANTHER" id="PTHR43784">
    <property type="entry name" value="GDSL-LIKE LIPASE/ACYLHYDROLASE, PUTATIVE (AFU_ORTHOLOGUE AFUA_2G00820)-RELATED"/>
    <property type="match status" value="1"/>
</dbReference>
<dbReference type="InterPro" id="IPR053140">
    <property type="entry name" value="GDSL_Rv0518-like"/>
</dbReference>
<dbReference type="InterPro" id="IPR036514">
    <property type="entry name" value="SGNH_hydro_sf"/>
</dbReference>
<evidence type="ECO:0000313" key="3">
    <source>
        <dbReference type="EMBL" id="WXA95565.1"/>
    </source>
</evidence>
<evidence type="ECO:0000313" key="4">
    <source>
        <dbReference type="Proteomes" id="UP001379533"/>
    </source>
</evidence>
<feature type="chain" id="PRO_5046763785" evidence="1">
    <location>
        <begin position="24"/>
        <end position="401"/>
    </location>
</feature>
<dbReference type="InterPro" id="IPR013830">
    <property type="entry name" value="SGNH_hydro"/>
</dbReference>
<dbReference type="CDD" id="cd01830">
    <property type="entry name" value="XynE_like"/>
    <property type="match status" value="1"/>
</dbReference>
<dbReference type="EMBL" id="CP089982">
    <property type="protein sequence ID" value="WXA95565.1"/>
    <property type="molecule type" value="Genomic_DNA"/>
</dbReference>
<organism evidence="3 4">
    <name type="scientific">Pendulispora brunnea</name>
    <dbReference type="NCBI Taxonomy" id="2905690"/>
    <lineage>
        <taxon>Bacteria</taxon>
        <taxon>Pseudomonadati</taxon>
        <taxon>Myxococcota</taxon>
        <taxon>Myxococcia</taxon>
        <taxon>Myxococcales</taxon>
        <taxon>Sorangiineae</taxon>
        <taxon>Pendulisporaceae</taxon>
        <taxon>Pendulispora</taxon>
    </lineage>
</organism>
<dbReference type="Proteomes" id="UP001379533">
    <property type="component" value="Chromosome"/>
</dbReference>
<sequence length="401" mass="41854">MKRTSLLALLAIVCTLDTGVVSASTEASAGHRVAVWGPSMTTGGPAFNHQTIRMVAHTSTGGAGLRIHLSNLRGTIPLSVGAVSIGLQEQGAAAVAGSLRAVRFRARESVSIPAGAEVVSDPIPMAVDTEQNVIVSLYLPDPTGSATFHSSAFQTAYVSGDGDHTTEEGASSYGTTRTSWYFLSGLDVLPFEARGTVVAFGDSITDGSITPTGANRRWPDALARRLAGDHPMAVVNSGIGGNRVLTDSPTLRQGIRALARFDHDALAFPGVRDIILLEGINDIGNNAGPNGTPITAPALIEGYRTLIAKAHAAGVRIIGATMLPYKGAGYYRDTGELVRQEANAWIRTSGAFDGIIDFDAAIRDPQDPAVMQSSYDSGDHLHPNAAGMQAMADAIDLALLQ</sequence>
<dbReference type="SUPFAM" id="SSF52266">
    <property type="entry name" value="SGNH hydrolase"/>
    <property type="match status" value="1"/>
</dbReference>
<name>A0ABZ2KA60_9BACT</name>
<evidence type="ECO:0000256" key="1">
    <source>
        <dbReference type="SAM" id="SignalP"/>
    </source>
</evidence>